<keyword evidence="5" id="KW-0249">Electron transport</keyword>
<keyword evidence="3" id="KW-0813">Transport</keyword>
<evidence type="ECO:0000256" key="7">
    <source>
        <dbReference type="ARBA" id="ARBA00023136"/>
    </source>
</evidence>
<comment type="similarity">
    <text evidence="2">Belongs to the cytochrome c oxidase subunit 2 family.</text>
</comment>
<dbReference type="Pfam" id="PF00116">
    <property type="entry name" value="COX2"/>
    <property type="match status" value="1"/>
</dbReference>
<dbReference type="PANTHER" id="PTHR22888">
    <property type="entry name" value="CYTOCHROME C OXIDASE, SUBUNIT II"/>
    <property type="match status" value="1"/>
</dbReference>
<keyword evidence="8" id="KW-0349">Heme</keyword>
<dbReference type="Proteomes" id="UP000756530">
    <property type="component" value="Unassembled WGS sequence"/>
</dbReference>
<dbReference type="PANTHER" id="PTHR22888:SF9">
    <property type="entry name" value="CYTOCHROME C OXIDASE SUBUNIT 2"/>
    <property type="match status" value="1"/>
</dbReference>
<gene>
    <name evidence="12" type="ORF">KJP28_03605</name>
</gene>
<feature type="domain" description="Cytochrome c" evidence="11">
    <location>
        <begin position="235"/>
        <end position="327"/>
    </location>
</feature>
<comment type="subcellular location">
    <subcellularLocation>
        <location evidence="1">Membrane</location>
    </subcellularLocation>
</comment>
<dbReference type="PROSITE" id="PS00078">
    <property type="entry name" value="COX2"/>
    <property type="match status" value="1"/>
</dbReference>
<dbReference type="InterPro" id="IPR001505">
    <property type="entry name" value="Copper_CuA"/>
</dbReference>
<feature type="transmembrane region" description="Helical" evidence="9">
    <location>
        <begin position="40"/>
        <end position="61"/>
    </location>
</feature>
<dbReference type="InterPro" id="IPR009056">
    <property type="entry name" value="Cyt_c-like_dom"/>
</dbReference>
<evidence type="ECO:0000259" key="11">
    <source>
        <dbReference type="PROSITE" id="PS51007"/>
    </source>
</evidence>
<dbReference type="PROSITE" id="PS51257">
    <property type="entry name" value="PROKAR_LIPOPROTEIN"/>
    <property type="match status" value="1"/>
</dbReference>
<dbReference type="Pfam" id="PF00034">
    <property type="entry name" value="Cytochrom_C"/>
    <property type="match status" value="1"/>
</dbReference>
<name>A0ABS6SYF2_9RHOB</name>
<evidence type="ECO:0000256" key="4">
    <source>
        <dbReference type="ARBA" id="ARBA00022723"/>
    </source>
</evidence>
<evidence type="ECO:0000313" key="12">
    <source>
        <dbReference type="EMBL" id="MBV7377998.1"/>
    </source>
</evidence>
<keyword evidence="4 8" id="KW-0479">Metal-binding</keyword>
<evidence type="ECO:0000259" key="10">
    <source>
        <dbReference type="PROSITE" id="PS50857"/>
    </source>
</evidence>
<evidence type="ECO:0000256" key="5">
    <source>
        <dbReference type="ARBA" id="ARBA00022982"/>
    </source>
</evidence>
<evidence type="ECO:0000256" key="2">
    <source>
        <dbReference type="ARBA" id="ARBA00007866"/>
    </source>
</evidence>
<comment type="caution">
    <text evidence="12">The sequence shown here is derived from an EMBL/GenBank/DDBJ whole genome shotgun (WGS) entry which is preliminary data.</text>
</comment>
<accession>A0ABS6SYF2</accession>
<evidence type="ECO:0000256" key="8">
    <source>
        <dbReference type="PROSITE-ProRule" id="PRU00433"/>
    </source>
</evidence>
<keyword evidence="6 8" id="KW-0408">Iron</keyword>
<dbReference type="InterPro" id="IPR045187">
    <property type="entry name" value="CcO_II"/>
</dbReference>
<sequence length="327" mass="35391">MNVKPFRVSLLTILATGGCAGQQSVLDPAGRDAEVLATLFWWMLGGAVVLWILMNGILFYVSRAKEREFSRRTAELFIIGGGIVFPTVVLAVLLSYALSEMPRQRDLGSGLTVRVVGESWWWRVEYLPDGWDTPIVSANELRLPTGSRSEIKLAANGVIHSLWIPALGGKTDMIPGRETRMSLEPETPGDYRGQCTEFCGESHALMAFGAVVMEPEAFADWLDKQAQEAAPPTGTESIRGREVFAAEGCGGCHTVRGTPADGLVGPDLTHLADRRTLAAGVLPMTEAAMIDWLRDPEAIKPGVHMPAYGHLDDADLSALATYLLGLT</sequence>
<keyword evidence="9" id="KW-0812">Transmembrane</keyword>
<feature type="domain" description="Cytochrome oxidase subunit II copper A binding" evidence="10">
    <location>
        <begin position="108"/>
        <end position="224"/>
    </location>
</feature>
<evidence type="ECO:0000256" key="6">
    <source>
        <dbReference type="ARBA" id="ARBA00023004"/>
    </source>
</evidence>
<evidence type="ECO:0000256" key="1">
    <source>
        <dbReference type="ARBA" id="ARBA00004370"/>
    </source>
</evidence>
<proteinExistence type="inferred from homology"/>
<dbReference type="InterPro" id="IPR002429">
    <property type="entry name" value="CcO_II-like_C"/>
</dbReference>
<evidence type="ECO:0000256" key="9">
    <source>
        <dbReference type="SAM" id="Phobius"/>
    </source>
</evidence>
<evidence type="ECO:0000313" key="13">
    <source>
        <dbReference type="Proteomes" id="UP000756530"/>
    </source>
</evidence>
<reference evidence="12 13" key="1">
    <citation type="submission" date="2021-05" db="EMBL/GenBank/DDBJ databases">
        <title>Culturable bacteria isolated from Daya Bay.</title>
        <authorList>
            <person name="Zheng W."/>
            <person name="Yu S."/>
            <person name="Huang Y."/>
        </authorList>
    </citation>
    <scope>NUCLEOTIDE SEQUENCE [LARGE SCALE GENOMIC DNA]</scope>
    <source>
        <strain evidence="12 13">DP4N28-5</strain>
    </source>
</reference>
<protein>
    <submittedName>
        <fullName evidence="12">C-type cytochrome</fullName>
    </submittedName>
</protein>
<dbReference type="PROSITE" id="PS51007">
    <property type="entry name" value="CYTC"/>
    <property type="match status" value="1"/>
</dbReference>
<organism evidence="12 13">
    <name type="scientific">Maritimibacter dapengensis</name>
    <dbReference type="NCBI Taxonomy" id="2836868"/>
    <lineage>
        <taxon>Bacteria</taxon>
        <taxon>Pseudomonadati</taxon>
        <taxon>Pseudomonadota</taxon>
        <taxon>Alphaproteobacteria</taxon>
        <taxon>Rhodobacterales</taxon>
        <taxon>Roseobacteraceae</taxon>
        <taxon>Maritimibacter</taxon>
    </lineage>
</organism>
<keyword evidence="7 9" id="KW-0472">Membrane</keyword>
<dbReference type="PROSITE" id="PS50857">
    <property type="entry name" value="COX2_CUA"/>
    <property type="match status" value="1"/>
</dbReference>
<evidence type="ECO:0000256" key="3">
    <source>
        <dbReference type="ARBA" id="ARBA00022448"/>
    </source>
</evidence>
<keyword evidence="13" id="KW-1185">Reference proteome</keyword>
<feature type="transmembrane region" description="Helical" evidence="9">
    <location>
        <begin position="73"/>
        <end position="98"/>
    </location>
</feature>
<keyword evidence="9" id="KW-1133">Transmembrane helix</keyword>
<dbReference type="EMBL" id="JAHUZE010000001">
    <property type="protein sequence ID" value="MBV7377998.1"/>
    <property type="molecule type" value="Genomic_DNA"/>
</dbReference>